<dbReference type="FunFam" id="1.10.238.10:FF:000058">
    <property type="entry name" value="Calmodulin"/>
    <property type="match status" value="1"/>
</dbReference>
<dbReference type="SMART" id="SM00054">
    <property type="entry name" value="EFh"/>
    <property type="match status" value="4"/>
</dbReference>
<dbReference type="SUPFAM" id="SSF47473">
    <property type="entry name" value="EF-hand"/>
    <property type="match status" value="1"/>
</dbReference>
<dbReference type="Proteomes" id="UP001175261">
    <property type="component" value="Unassembled WGS sequence"/>
</dbReference>
<dbReference type="PROSITE" id="PS50222">
    <property type="entry name" value="EF_HAND_2"/>
    <property type="match status" value="4"/>
</dbReference>
<evidence type="ECO:0000256" key="4">
    <source>
        <dbReference type="ARBA" id="ARBA00022737"/>
    </source>
</evidence>
<dbReference type="GO" id="GO:0005509">
    <property type="term" value="F:calcium ion binding"/>
    <property type="evidence" value="ECO:0007669"/>
    <property type="project" value="InterPro"/>
</dbReference>
<dbReference type="InterPro" id="IPR050230">
    <property type="entry name" value="CALM/Myosin/TropC-like"/>
</dbReference>
<organism evidence="8 9">
    <name type="scientific">Sarocladium strictum</name>
    <name type="common">Black bundle disease fungus</name>
    <name type="synonym">Acremonium strictum</name>
    <dbReference type="NCBI Taxonomy" id="5046"/>
    <lineage>
        <taxon>Eukaryota</taxon>
        <taxon>Fungi</taxon>
        <taxon>Dikarya</taxon>
        <taxon>Ascomycota</taxon>
        <taxon>Pezizomycotina</taxon>
        <taxon>Sordariomycetes</taxon>
        <taxon>Hypocreomycetidae</taxon>
        <taxon>Hypocreales</taxon>
        <taxon>Sarocladiaceae</taxon>
        <taxon>Sarocladium</taxon>
    </lineage>
</organism>
<dbReference type="GO" id="GO:0016460">
    <property type="term" value="C:myosin II complex"/>
    <property type="evidence" value="ECO:0007669"/>
    <property type="project" value="TreeGrafter"/>
</dbReference>
<dbReference type="Gene3D" id="1.10.238.10">
    <property type="entry name" value="EF-hand"/>
    <property type="match status" value="3"/>
</dbReference>
<dbReference type="AlphaFoldDB" id="A0AA39LBZ1"/>
<dbReference type="PANTHER" id="PTHR23048:SF0">
    <property type="entry name" value="CALMODULIN LIKE 3"/>
    <property type="match status" value="1"/>
</dbReference>
<keyword evidence="6" id="KW-0007">Acetylation</keyword>
<evidence type="ECO:0000256" key="1">
    <source>
        <dbReference type="ARBA" id="ARBA00009763"/>
    </source>
</evidence>
<feature type="domain" description="EF-hand" evidence="7">
    <location>
        <begin position="65"/>
        <end position="100"/>
    </location>
</feature>
<evidence type="ECO:0000313" key="9">
    <source>
        <dbReference type="Proteomes" id="UP001175261"/>
    </source>
</evidence>
<dbReference type="EMBL" id="JAPDFR010000001">
    <property type="protein sequence ID" value="KAK0392131.1"/>
    <property type="molecule type" value="Genomic_DNA"/>
</dbReference>
<keyword evidence="3" id="KW-0479">Metal-binding</keyword>
<evidence type="ECO:0000256" key="3">
    <source>
        <dbReference type="ARBA" id="ARBA00022723"/>
    </source>
</evidence>
<evidence type="ECO:0000256" key="5">
    <source>
        <dbReference type="ARBA" id="ARBA00022837"/>
    </source>
</evidence>
<accession>A0AA39LBZ1</accession>
<dbReference type="InterPro" id="IPR002048">
    <property type="entry name" value="EF_hand_dom"/>
</dbReference>
<feature type="domain" description="EF-hand" evidence="7">
    <location>
        <begin position="101"/>
        <end position="136"/>
    </location>
</feature>
<dbReference type="PROSITE" id="PS00018">
    <property type="entry name" value="EF_HAND_1"/>
    <property type="match status" value="4"/>
</dbReference>
<dbReference type="SMART" id="SM01184">
    <property type="entry name" value="efhand_Ca_insen"/>
    <property type="match status" value="1"/>
</dbReference>
<dbReference type="InterPro" id="IPR011992">
    <property type="entry name" value="EF-hand-dom_pair"/>
</dbReference>
<keyword evidence="5" id="KW-0106">Calcium</keyword>
<keyword evidence="9" id="KW-1185">Reference proteome</keyword>
<protein>
    <recommendedName>
        <fullName evidence="2">Calmodulin</fullName>
    </recommendedName>
</protein>
<dbReference type="Pfam" id="PF13499">
    <property type="entry name" value="EF-hand_7"/>
    <property type="match status" value="2"/>
</dbReference>
<evidence type="ECO:0000313" key="8">
    <source>
        <dbReference type="EMBL" id="KAK0392131.1"/>
    </source>
</evidence>
<sequence>MVAKTPPSATPQLNPFHFPFLALDNTHSSQLSRSSLLCSPFPVASRYSIVDRFHTFKMADSLTEEQVSEFKEAFSLFDKDGDGQITTKELGTVMRSLGQNPSESELQDMINEVDADNNGTIDFPEFLTMMARKMKDTDSEEEIREAFKVFDRDNNGFISAAELRHVMTSIGEKLTDDEVDEMIREADQDGDGRIDYNEFVQLMMQK</sequence>
<dbReference type="InterPro" id="IPR018247">
    <property type="entry name" value="EF_Hand_1_Ca_BS"/>
</dbReference>
<comment type="similarity">
    <text evidence="1">Belongs to the calmodulin family.</text>
</comment>
<name>A0AA39LBZ1_SARSR</name>
<evidence type="ECO:0000256" key="6">
    <source>
        <dbReference type="ARBA" id="ARBA00022990"/>
    </source>
</evidence>
<evidence type="ECO:0000259" key="7">
    <source>
        <dbReference type="PROSITE" id="PS50222"/>
    </source>
</evidence>
<keyword evidence="4" id="KW-0677">Repeat</keyword>
<feature type="domain" description="EF-hand" evidence="7">
    <location>
        <begin position="138"/>
        <end position="173"/>
    </location>
</feature>
<gene>
    <name evidence="8" type="ORF">NLU13_1629</name>
</gene>
<dbReference type="FunFam" id="1.10.238.10:FF:000257">
    <property type="entry name" value="Calmodulin"/>
    <property type="match status" value="1"/>
</dbReference>
<feature type="domain" description="EF-hand" evidence="7">
    <location>
        <begin position="174"/>
        <end position="206"/>
    </location>
</feature>
<dbReference type="PANTHER" id="PTHR23048">
    <property type="entry name" value="MYOSIN LIGHT CHAIN 1, 3"/>
    <property type="match status" value="1"/>
</dbReference>
<proteinExistence type="inferred from homology"/>
<comment type="caution">
    <text evidence="8">The sequence shown here is derived from an EMBL/GenBank/DDBJ whole genome shotgun (WGS) entry which is preliminary data.</text>
</comment>
<dbReference type="FunFam" id="1.10.238.10:FF:000027">
    <property type="entry name" value="Calmodulin (CaM)"/>
    <property type="match status" value="1"/>
</dbReference>
<dbReference type="CDD" id="cd00051">
    <property type="entry name" value="EFh"/>
    <property type="match status" value="2"/>
</dbReference>
<reference evidence="8" key="1">
    <citation type="submission" date="2022-10" db="EMBL/GenBank/DDBJ databases">
        <title>Determination and structural analysis of whole genome sequence of Sarocladium strictum F4-1.</title>
        <authorList>
            <person name="Hu L."/>
            <person name="Jiang Y."/>
        </authorList>
    </citation>
    <scope>NUCLEOTIDE SEQUENCE</scope>
    <source>
        <strain evidence="8">F4-1</strain>
    </source>
</reference>
<evidence type="ECO:0000256" key="2">
    <source>
        <dbReference type="ARBA" id="ARBA00020786"/>
    </source>
</evidence>